<protein>
    <submittedName>
        <fullName evidence="2">Uncharacterized protein</fullName>
    </submittedName>
</protein>
<dbReference type="Proteomes" id="UP001497623">
    <property type="component" value="Unassembled WGS sequence"/>
</dbReference>
<dbReference type="EMBL" id="CAXKWB010003680">
    <property type="protein sequence ID" value="CAL4069851.1"/>
    <property type="molecule type" value="Genomic_DNA"/>
</dbReference>
<evidence type="ECO:0000256" key="1">
    <source>
        <dbReference type="SAM" id="MobiDB-lite"/>
    </source>
</evidence>
<sequence>AGSPSPCPSPHNPTLSSHHHSQNPLSRSSQQTPVHTPPLTSSSPPSIPGSPLHQSGHSNIEGTALSLSRLQLQPPSSPGCSPRSPTRRESPPLSLSPVPHSPSGHLSPVTPLSPPPGGIVAPRSGPSPPPLGLDSIREEPPRIPRILNIPRTVRNQNNKFLQNPQISITDESGDQILIGSSSESSPDVSDDMDSSPFPSPITPEFVFSQPHSPKRLSKGYSLDSSPLPCIVPTDTNHPSIMRGTPIRRKQFENNNIHHA</sequence>
<keyword evidence="3" id="KW-1185">Reference proteome</keyword>
<feature type="compositionally biased region" description="Low complexity" evidence="1">
    <location>
        <begin position="32"/>
        <end position="44"/>
    </location>
</feature>
<accession>A0AAV2Q804</accession>
<feature type="non-terminal residue" evidence="2">
    <location>
        <position position="259"/>
    </location>
</feature>
<feature type="compositionally biased region" description="Polar residues" evidence="1">
    <location>
        <begin position="12"/>
        <end position="31"/>
    </location>
</feature>
<feature type="non-terminal residue" evidence="2">
    <location>
        <position position="1"/>
    </location>
</feature>
<proteinExistence type="predicted"/>
<reference evidence="2 3" key="1">
    <citation type="submission" date="2024-05" db="EMBL/GenBank/DDBJ databases">
        <authorList>
            <person name="Wallberg A."/>
        </authorList>
    </citation>
    <scope>NUCLEOTIDE SEQUENCE [LARGE SCALE GENOMIC DNA]</scope>
</reference>
<feature type="region of interest" description="Disordered" evidence="1">
    <location>
        <begin position="162"/>
        <end position="224"/>
    </location>
</feature>
<dbReference type="AlphaFoldDB" id="A0AAV2Q804"/>
<feature type="compositionally biased region" description="Low complexity" evidence="1">
    <location>
        <begin position="91"/>
        <end position="108"/>
    </location>
</feature>
<feature type="compositionally biased region" description="Polar residues" evidence="1">
    <location>
        <begin position="52"/>
        <end position="61"/>
    </location>
</feature>
<name>A0AAV2Q804_MEGNR</name>
<gene>
    <name evidence="2" type="ORF">MNOR_LOCUS8083</name>
</gene>
<feature type="compositionally biased region" description="Pro residues" evidence="1">
    <location>
        <begin position="1"/>
        <end position="11"/>
    </location>
</feature>
<feature type="compositionally biased region" description="Low complexity" evidence="1">
    <location>
        <begin position="65"/>
        <end position="84"/>
    </location>
</feature>
<evidence type="ECO:0000313" key="3">
    <source>
        <dbReference type="Proteomes" id="UP001497623"/>
    </source>
</evidence>
<comment type="caution">
    <text evidence="2">The sequence shown here is derived from an EMBL/GenBank/DDBJ whole genome shotgun (WGS) entry which is preliminary data.</text>
</comment>
<feature type="region of interest" description="Disordered" evidence="1">
    <location>
        <begin position="1"/>
        <end position="150"/>
    </location>
</feature>
<evidence type="ECO:0000313" key="2">
    <source>
        <dbReference type="EMBL" id="CAL4069851.1"/>
    </source>
</evidence>
<organism evidence="2 3">
    <name type="scientific">Meganyctiphanes norvegica</name>
    <name type="common">Northern krill</name>
    <name type="synonym">Thysanopoda norvegica</name>
    <dbReference type="NCBI Taxonomy" id="48144"/>
    <lineage>
        <taxon>Eukaryota</taxon>
        <taxon>Metazoa</taxon>
        <taxon>Ecdysozoa</taxon>
        <taxon>Arthropoda</taxon>
        <taxon>Crustacea</taxon>
        <taxon>Multicrustacea</taxon>
        <taxon>Malacostraca</taxon>
        <taxon>Eumalacostraca</taxon>
        <taxon>Eucarida</taxon>
        <taxon>Euphausiacea</taxon>
        <taxon>Euphausiidae</taxon>
        <taxon>Meganyctiphanes</taxon>
    </lineage>
</organism>